<dbReference type="EMBL" id="AP025225">
    <property type="protein sequence ID" value="BDB96485.1"/>
    <property type="molecule type" value="Genomic_DNA"/>
</dbReference>
<keyword evidence="2" id="KW-1185">Reference proteome</keyword>
<protein>
    <submittedName>
        <fullName evidence="1">Uncharacterized protein</fullName>
    </submittedName>
</protein>
<evidence type="ECO:0000313" key="1">
    <source>
        <dbReference type="EMBL" id="BDB96485.1"/>
    </source>
</evidence>
<evidence type="ECO:0000313" key="2">
    <source>
        <dbReference type="Proteomes" id="UP001320209"/>
    </source>
</evidence>
<organism evidence="1 2">
    <name type="scientific">Candidatus Hydrogenosomobacter endosymbioticus</name>
    <dbReference type="NCBI Taxonomy" id="2558174"/>
    <lineage>
        <taxon>Bacteria</taxon>
        <taxon>Pseudomonadati</taxon>
        <taxon>Pseudomonadota</taxon>
        <taxon>Alphaproteobacteria</taxon>
        <taxon>Holosporales</taxon>
        <taxon>Holosporaceae</taxon>
        <taxon>Candidatus Hydrogenosomobacter</taxon>
    </lineage>
</organism>
<dbReference type="Proteomes" id="UP001320209">
    <property type="component" value="Chromosome"/>
</dbReference>
<proteinExistence type="predicted"/>
<reference evidence="1" key="1">
    <citation type="submission" date="2021-10" db="EMBL/GenBank/DDBJ databases">
        <title>Genome Sequence of The Candidatus Hydrogeosomobacter endosymbioticus, an Intracellular Bacterial Symbiont of the Anaerobic Ciliate GW7.</title>
        <authorList>
            <person name="Shiohama Y."/>
            <person name="Shinzato N."/>
        </authorList>
    </citation>
    <scope>NUCLEOTIDE SEQUENCE [LARGE SCALE GENOMIC DNA]</scope>
    <source>
        <strain evidence="1">200920</strain>
    </source>
</reference>
<gene>
    <name evidence="1" type="ORF">HYD_6180</name>
</gene>
<accession>A0ABM7V9M0</accession>
<sequence length="53" mass="6051">MTTIPEKITMCFGFENLSINFTVTTPRIADEDTIIGMHSNLYPTMVWSKILPM</sequence>
<name>A0ABM7V9M0_9PROT</name>